<dbReference type="Gene3D" id="3.80.10.10">
    <property type="entry name" value="Ribonuclease Inhibitor"/>
    <property type="match status" value="2"/>
</dbReference>
<dbReference type="AlphaFoldDB" id="T1L2R7"/>
<protein>
    <recommendedName>
        <fullName evidence="1">F-box domain-containing protein</fullName>
    </recommendedName>
</protein>
<dbReference type="Proteomes" id="UP000015104">
    <property type="component" value="Unassembled WGS sequence"/>
</dbReference>
<organism evidence="2 3">
    <name type="scientific">Tetranychus urticae</name>
    <name type="common">Two-spotted spider mite</name>
    <dbReference type="NCBI Taxonomy" id="32264"/>
    <lineage>
        <taxon>Eukaryota</taxon>
        <taxon>Metazoa</taxon>
        <taxon>Ecdysozoa</taxon>
        <taxon>Arthropoda</taxon>
        <taxon>Chelicerata</taxon>
        <taxon>Arachnida</taxon>
        <taxon>Acari</taxon>
        <taxon>Acariformes</taxon>
        <taxon>Trombidiformes</taxon>
        <taxon>Prostigmata</taxon>
        <taxon>Eleutherengona</taxon>
        <taxon>Raphignathae</taxon>
        <taxon>Tetranychoidea</taxon>
        <taxon>Tetranychidae</taxon>
        <taxon>Tetranychus</taxon>
    </lineage>
</organism>
<reference evidence="3" key="1">
    <citation type="submission" date="2011-08" db="EMBL/GenBank/DDBJ databases">
        <authorList>
            <person name="Rombauts S."/>
        </authorList>
    </citation>
    <scope>NUCLEOTIDE SEQUENCE</scope>
    <source>
        <strain evidence="3">London</strain>
    </source>
</reference>
<dbReference type="HOGENOM" id="CLU_029073_1_0_1"/>
<dbReference type="InterPro" id="IPR001810">
    <property type="entry name" value="F-box_dom"/>
</dbReference>
<evidence type="ECO:0000313" key="2">
    <source>
        <dbReference type="EnsemblMetazoa" id="tetur34g00160.1"/>
    </source>
</evidence>
<feature type="domain" description="F-box" evidence="1">
    <location>
        <begin position="4"/>
        <end position="44"/>
    </location>
</feature>
<dbReference type="EMBL" id="CAEY01000984">
    <property type="status" value="NOT_ANNOTATED_CDS"/>
    <property type="molecule type" value="Genomic_DNA"/>
</dbReference>
<name>T1L2R7_TETUR</name>
<sequence>MLINEIPDDCLLAIFDYMVNLDHLINCYKVCVKWSNLITKRTKKVKYLIDHRNDSSDVFYYLGFYWIDSFYLSKLFTNLKVAKHAIEFVRKQESLKGLINRFDEPIEKYCDKLEMLSVNTINPNNLRNSSRIKQLDIWSYSLKALERDAHYLPNLERLKMQIKGPDYFYDGPILKKLKILELSFFTSSPHYFFNGFLLMELCPNLQSAHIFIRADTWLLNEPSKHECLMDMRGANDTWNKLKRLLMKFPNLKHLSLRDTWNIKDEHIEQLVHILPNLVLLDVNACDKVTQRAADYVQDYCKRYGRSIKFYYGGNRNEIDSDWPQSSRKSKVINRGFDFMKHCFFRDHIFLPRFLIPIHY</sequence>
<keyword evidence="3" id="KW-1185">Reference proteome</keyword>
<accession>T1L2R7</accession>
<reference evidence="2" key="2">
    <citation type="submission" date="2015-06" db="UniProtKB">
        <authorList>
            <consortium name="EnsemblMetazoa"/>
        </authorList>
    </citation>
    <scope>IDENTIFICATION</scope>
</reference>
<evidence type="ECO:0000313" key="3">
    <source>
        <dbReference type="Proteomes" id="UP000015104"/>
    </source>
</evidence>
<dbReference type="Pfam" id="PF00646">
    <property type="entry name" value="F-box"/>
    <property type="match status" value="1"/>
</dbReference>
<dbReference type="EnsemblMetazoa" id="tetur34g00160.1">
    <property type="protein sequence ID" value="tetur34g00160.1"/>
    <property type="gene ID" value="tetur34g00160"/>
</dbReference>
<dbReference type="SUPFAM" id="SSF52047">
    <property type="entry name" value="RNI-like"/>
    <property type="match status" value="1"/>
</dbReference>
<evidence type="ECO:0000259" key="1">
    <source>
        <dbReference type="Pfam" id="PF00646"/>
    </source>
</evidence>
<proteinExistence type="predicted"/>
<dbReference type="InterPro" id="IPR032675">
    <property type="entry name" value="LRR_dom_sf"/>
</dbReference>